<accession>A0A016RSB2</accession>
<proteinExistence type="predicted"/>
<evidence type="ECO:0000256" key="1">
    <source>
        <dbReference type="SAM" id="Phobius"/>
    </source>
</evidence>
<name>A0A016RSB2_9BILA</name>
<gene>
    <name evidence="2" type="primary">Acey_s0398.g730</name>
    <name evidence="2" type="ORF">Y032_0398g730</name>
</gene>
<keyword evidence="1" id="KW-0472">Membrane</keyword>
<dbReference type="EMBL" id="JARK01001734">
    <property type="protein sequence ID" value="EYB80874.1"/>
    <property type="molecule type" value="Genomic_DNA"/>
</dbReference>
<evidence type="ECO:0000313" key="3">
    <source>
        <dbReference type="Proteomes" id="UP000024635"/>
    </source>
</evidence>
<protein>
    <submittedName>
        <fullName evidence="2">Uncharacterized protein</fullName>
    </submittedName>
</protein>
<keyword evidence="3" id="KW-1185">Reference proteome</keyword>
<evidence type="ECO:0000313" key="2">
    <source>
        <dbReference type="EMBL" id="EYB80874.1"/>
    </source>
</evidence>
<dbReference type="Proteomes" id="UP000024635">
    <property type="component" value="Unassembled WGS sequence"/>
</dbReference>
<comment type="caution">
    <text evidence="2">The sequence shown here is derived from an EMBL/GenBank/DDBJ whole genome shotgun (WGS) entry which is preliminary data.</text>
</comment>
<sequence>MITFRMRSISNYLISLNLMYYFPMFAAVRLFNPSFSERIQHYHILPRSYQNANKLGPDSFFLSLCKKGDLPPGFPLFVCPLQFLLSTKNDDGYTKLYEDTAAAVAEVNNVRVSSFASLLLGCSNSFATLHFHLQVAMATS</sequence>
<dbReference type="AlphaFoldDB" id="A0A016RSB2"/>
<feature type="transmembrane region" description="Helical" evidence="1">
    <location>
        <begin position="12"/>
        <end position="31"/>
    </location>
</feature>
<keyword evidence="1" id="KW-1133">Transmembrane helix</keyword>
<organism evidence="2 3">
    <name type="scientific">Ancylostoma ceylanicum</name>
    <dbReference type="NCBI Taxonomy" id="53326"/>
    <lineage>
        <taxon>Eukaryota</taxon>
        <taxon>Metazoa</taxon>
        <taxon>Ecdysozoa</taxon>
        <taxon>Nematoda</taxon>
        <taxon>Chromadorea</taxon>
        <taxon>Rhabditida</taxon>
        <taxon>Rhabditina</taxon>
        <taxon>Rhabditomorpha</taxon>
        <taxon>Strongyloidea</taxon>
        <taxon>Ancylostomatidae</taxon>
        <taxon>Ancylostomatinae</taxon>
        <taxon>Ancylostoma</taxon>
    </lineage>
</organism>
<reference evidence="3" key="1">
    <citation type="journal article" date="2015" name="Nat. Genet.">
        <title>The genome and transcriptome of the zoonotic hookworm Ancylostoma ceylanicum identify infection-specific gene families.</title>
        <authorList>
            <person name="Schwarz E.M."/>
            <person name="Hu Y."/>
            <person name="Antoshechkin I."/>
            <person name="Miller M.M."/>
            <person name="Sternberg P.W."/>
            <person name="Aroian R.V."/>
        </authorList>
    </citation>
    <scope>NUCLEOTIDE SEQUENCE</scope>
    <source>
        <strain evidence="3">HY135</strain>
    </source>
</reference>
<keyword evidence="1" id="KW-0812">Transmembrane</keyword>